<evidence type="ECO:0000259" key="2">
    <source>
        <dbReference type="Pfam" id="PF04536"/>
    </source>
</evidence>
<keyword evidence="1" id="KW-0732">Signal</keyword>
<accession>A0A3M9NFR6</accession>
<proteinExistence type="predicted"/>
<dbReference type="Pfam" id="PF04536">
    <property type="entry name" value="TPM_phosphatase"/>
    <property type="match status" value="1"/>
</dbReference>
<comment type="caution">
    <text evidence="3">The sequence shown here is derived from an EMBL/GenBank/DDBJ whole genome shotgun (WGS) entry which is preliminary data.</text>
</comment>
<dbReference type="EMBL" id="RJJR01000009">
    <property type="protein sequence ID" value="RNI35818.1"/>
    <property type="molecule type" value="Genomic_DNA"/>
</dbReference>
<feature type="signal peptide" evidence="1">
    <location>
        <begin position="1"/>
        <end position="21"/>
    </location>
</feature>
<dbReference type="AlphaFoldDB" id="A0A3M9NFR6"/>
<name>A0A3M9NFR6_9BACT</name>
<feature type="domain" description="TPM" evidence="2">
    <location>
        <begin position="54"/>
        <end position="178"/>
    </location>
</feature>
<evidence type="ECO:0000313" key="4">
    <source>
        <dbReference type="Proteomes" id="UP000267223"/>
    </source>
</evidence>
<sequence>MKIFFTLFFLLAFQFSSSAQAIPNYFEYSSMSPQQLRAYRQNLWDTLPAAIGWVNDFGGLFTEDQERELEKTLAHFEKSTSVEIAIVTLDSNMVASDKFNDYSYRLMKIWGIGKISKSNGMLICICKDYKKICVTTDFGIDRFISENEKNKMIKKDFIPYFTKNDYYEGTSFGLNALVSKIEKGWNKTN</sequence>
<feature type="chain" id="PRO_5018109181" evidence="1">
    <location>
        <begin position="22"/>
        <end position="189"/>
    </location>
</feature>
<protein>
    <submittedName>
        <fullName evidence="3">TPM domain-containing protein</fullName>
    </submittedName>
</protein>
<dbReference type="PANTHER" id="PTHR30373">
    <property type="entry name" value="UPF0603 PROTEIN YGCG"/>
    <property type="match status" value="1"/>
</dbReference>
<dbReference type="InterPro" id="IPR007621">
    <property type="entry name" value="TPM_dom"/>
</dbReference>
<evidence type="ECO:0000256" key="1">
    <source>
        <dbReference type="SAM" id="SignalP"/>
    </source>
</evidence>
<organism evidence="3 4">
    <name type="scientific">Hanamia caeni</name>
    <dbReference type="NCBI Taxonomy" id="2294116"/>
    <lineage>
        <taxon>Bacteria</taxon>
        <taxon>Pseudomonadati</taxon>
        <taxon>Bacteroidota</taxon>
        <taxon>Chitinophagia</taxon>
        <taxon>Chitinophagales</taxon>
        <taxon>Chitinophagaceae</taxon>
        <taxon>Hanamia</taxon>
    </lineage>
</organism>
<dbReference type="PANTHER" id="PTHR30373:SF2">
    <property type="entry name" value="UPF0603 PROTEIN YGCG"/>
    <property type="match status" value="1"/>
</dbReference>
<gene>
    <name evidence="3" type="ORF">EFY79_12780</name>
</gene>
<dbReference type="Gene3D" id="3.10.310.50">
    <property type="match status" value="1"/>
</dbReference>
<dbReference type="Proteomes" id="UP000267223">
    <property type="component" value="Unassembled WGS sequence"/>
</dbReference>
<dbReference type="OrthoDB" id="9810918at2"/>
<keyword evidence="4" id="KW-1185">Reference proteome</keyword>
<reference evidence="3 4" key="1">
    <citation type="submission" date="2018-11" db="EMBL/GenBank/DDBJ databases">
        <title>Draft genome sequence of Ferruginibacter sp. BO-59.</title>
        <authorList>
            <person name="Im W.T."/>
        </authorList>
    </citation>
    <scope>NUCLEOTIDE SEQUENCE [LARGE SCALE GENOMIC DNA]</scope>
    <source>
        <strain evidence="3 4">BO-59</strain>
    </source>
</reference>
<evidence type="ECO:0000313" key="3">
    <source>
        <dbReference type="EMBL" id="RNI35818.1"/>
    </source>
</evidence>
<dbReference type="RefSeq" id="WP_123121099.1">
    <property type="nucleotide sequence ID" value="NZ_RJJR01000009.1"/>
</dbReference>